<protein>
    <recommendedName>
        <fullName evidence="8">Cytidyltransferase-like domain-containing protein</fullName>
    </recommendedName>
</protein>
<keyword evidence="4" id="KW-0548">Nucleotidyltransferase</keyword>
<evidence type="ECO:0000256" key="1">
    <source>
        <dbReference type="ARBA" id="ARBA00004790"/>
    </source>
</evidence>
<comment type="pathway">
    <text evidence="1">Cofactor biosynthesis; NAD(+) biosynthesis.</text>
</comment>
<evidence type="ECO:0000259" key="8">
    <source>
        <dbReference type="Pfam" id="PF01467"/>
    </source>
</evidence>
<dbReference type="InterPro" id="IPR014729">
    <property type="entry name" value="Rossmann-like_a/b/a_fold"/>
</dbReference>
<dbReference type="GO" id="GO:0070566">
    <property type="term" value="F:adenylyltransferase activity"/>
    <property type="evidence" value="ECO:0007669"/>
    <property type="project" value="UniProtKB-ARBA"/>
</dbReference>
<sequence>MIAQTICEEEQFEKIIFIPSLNPPHKTKRIISPVNLRVEMLKSAIESNLHFEISEIEIQRGGTSFTIDTIQSYKKE</sequence>
<dbReference type="EMBL" id="UINC01095433">
    <property type="protein sequence ID" value="SVC51514.1"/>
    <property type="molecule type" value="Genomic_DNA"/>
</dbReference>
<keyword evidence="2" id="KW-0662">Pyridine nucleotide biosynthesis</keyword>
<gene>
    <name evidence="9" type="ORF">METZ01_LOCUS304368</name>
</gene>
<keyword evidence="6" id="KW-0067">ATP-binding</keyword>
<evidence type="ECO:0000256" key="6">
    <source>
        <dbReference type="ARBA" id="ARBA00022840"/>
    </source>
</evidence>
<dbReference type="InterPro" id="IPR004821">
    <property type="entry name" value="Cyt_trans-like"/>
</dbReference>
<evidence type="ECO:0000256" key="3">
    <source>
        <dbReference type="ARBA" id="ARBA00022679"/>
    </source>
</evidence>
<keyword evidence="5" id="KW-0547">Nucleotide-binding</keyword>
<dbReference type="Gene3D" id="3.40.50.620">
    <property type="entry name" value="HUPs"/>
    <property type="match status" value="1"/>
</dbReference>
<dbReference type="GO" id="GO:0005524">
    <property type="term" value="F:ATP binding"/>
    <property type="evidence" value="ECO:0007669"/>
    <property type="project" value="UniProtKB-KW"/>
</dbReference>
<dbReference type="GO" id="GO:0009435">
    <property type="term" value="P:NAD+ biosynthetic process"/>
    <property type="evidence" value="ECO:0007669"/>
    <property type="project" value="InterPro"/>
</dbReference>
<dbReference type="InterPro" id="IPR005248">
    <property type="entry name" value="NadD/NMNAT"/>
</dbReference>
<organism evidence="9">
    <name type="scientific">marine metagenome</name>
    <dbReference type="NCBI Taxonomy" id="408172"/>
    <lineage>
        <taxon>unclassified sequences</taxon>
        <taxon>metagenomes</taxon>
        <taxon>ecological metagenomes</taxon>
    </lineage>
</organism>
<dbReference type="SUPFAM" id="SSF52374">
    <property type="entry name" value="Nucleotidylyl transferase"/>
    <property type="match status" value="1"/>
</dbReference>
<dbReference type="Pfam" id="PF01467">
    <property type="entry name" value="CTP_transf_like"/>
    <property type="match status" value="1"/>
</dbReference>
<accession>A0A382MRA6</accession>
<evidence type="ECO:0000256" key="7">
    <source>
        <dbReference type="ARBA" id="ARBA00023027"/>
    </source>
</evidence>
<evidence type="ECO:0000313" key="9">
    <source>
        <dbReference type="EMBL" id="SVC51514.1"/>
    </source>
</evidence>
<keyword evidence="7" id="KW-0520">NAD</keyword>
<evidence type="ECO:0000256" key="2">
    <source>
        <dbReference type="ARBA" id="ARBA00022642"/>
    </source>
</evidence>
<dbReference type="PANTHER" id="PTHR39321">
    <property type="entry name" value="NICOTINATE-NUCLEOTIDE ADENYLYLTRANSFERASE-RELATED"/>
    <property type="match status" value="1"/>
</dbReference>
<evidence type="ECO:0000256" key="5">
    <source>
        <dbReference type="ARBA" id="ARBA00022741"/>
    </source>
</evidence>
<feature type="domain" description="Cytidyltransferase-like" evidence="8">
    <location>
        <begin position="11"/>
        <end position="74"/>
    </location>
</feature>
<keyword evidence="3" id="KW-0808">Transferase</keyword>
<feature type="non-terminal residue" evidence="9">
    <location>
        <position position="76"/>
    </location>
</feature>
<dbReference type="AlphaFoldDB" id="A0A382MRA6"/>
<reference evidence="9" key="1">
    <citation type="submission" date="2018-05" db="EMBL/GenBank/DDBJ databases">
        <authorList>
            <person name="Lanie J.A."/>
            <person name="Ng W.-L."/>
            <person name="Kazmierczak K.M."/>
            <person name="Andrzejewski T.M."/>
            <person name="Davidsen T.M."/>
            <person name="Wayne K.J."/>
            <person name="Tettelin H."/>
            <person name="Glass J.I."/>
            <person name="Rusch D."/>
            <person name="Podicherti R."/>
            <person name="Tsui H.-C.T."/>
            <person name="Winkler M.E."/>
        </authorList>
    </citation>
    <scope>NUCLEOTIDE SEQUENCE</scope>
</reference>
<name>A0A382MRA6_9ZZZZ</name>
<proteinExistence type="predicted"/>
<evidence type="ECO:0000256" key="4">
    <source>
        <dbReference type="ARBA" id="ARBA00022695"/>
    </source>
</evidence>
<dbReference type="PANTHER" id="PTHR39321:SF3">
    <property type="entry name" value="PHOSPHOPANTETHEINE ADENYLYLTRANSFERASE"/>
    <property type="match status" value="1"/>
</dbReference>